<dbReference type="Proteomes" id="UP000807504">
    <property type="component" value="Unassembled WGS sequence"/>
</dbReference>
<comment type="caution">
    <text evidence="1">The sequence shown here is derived from an EMBL/GenBank/DDBJ whole genome shotgun (WGS) entry which is preliminary data.</text>
</comment>
<dbReference type="AlphaFoldDB" id="A0A8T0FCT3"/>
<accession>A0A8T0FCT3</accession>
<sequence length="359" mass="42733">MVLSEIVHSFYYDPEIRELEKRLKQPLCFLSPKDWQPIVNQRLSKIFPSKTLRKAVIGLLMPISLEVVMWGYDHREVNNGFFSCMDMWHCFRWNSQGIIDREQTVKLIVAERNIRMMDRFFLACNYKLKESIQEMWNNMPEDDKGRVTGTVHSPIVDRWVHCLQEGNVPETRELVEAFLRVRPMYSECSISAGLRVLFPDLSKEDRLRCLMCSIRHREIHPDDLRYCLSQLDTNLQTEVYRAHTFWVLKSFLHWPVQSAFLDLADNMWDFLTKVDFGDLLHVILCQIIMKGWEDFDYFYILQTFWCQSPSRLRDSVKEARIYESLRTVLDHKGPLPFSLDLLSNFKCNCHLNDKIIYIE</sequence>
<dbReference type="EMBL" id="JABXBU010000012">
    <property type="protein sequence ID" value="KAF8788731.1"/>
    <property type="molecule type" value="Genomic_DNA"/>
</dbReference>
<organism evidence="1 2">
    <name type="scientific">Argiope bruennichi</name>
    <name type="common">Wasp spider</name>
    <name type="synonym">Aranea bruennichi</name>
    <dbReference type="NCBI Taxonomy" id="94029"/>
    <lineage>
        <taxon>Eukaryota</taxon>
        <taxon>Metazoa</taxon>
        <taxon>Ecdysozoa</taxon>
        <taxon>Arthropoda</taxon>
        <taxon>Chelicerata</taxon>
        <taxon>Arachnida</taxon>
        <taxon>Araneae</taxon>
        <taxon>Araneomorphae</taxon>
        <taxon>Entelegynae</taxon>
        <taxon>Araneoidea</taxon>
        <taxon>Araneidae</taxon>
        <taxon>Argiope</taxon>
    </lineage>
</organism>
<proteinExistence type="predicted"/>
<gene>
    <name evidence="1" type="ORF">HNY73_006738</name>
</gene>
<reference evidence="1" key="1">
    <citation type="journal article" date="2020" name="bioRxiv">
        <title>Chromosome-level reference genome of the European wasp spider Argiope bruennichi: a resource for studies on range expansion and evolutionary adaptation.</title>
        <authorList>
            <person name="Sheffer M.M."/>
            <person name="Hoppe A."/>
            <person name="Krehenwinkel H."/>
            <person name="Uhl G."/>
            <person name="Kuss A.W."/>
            <person name="Jensen L."/>
            <person name="Jensen C."/>
            <person name="Gillespie R.G."/>
            <person name="Hoff K.J."/>
            <person name="Prost S."/>
        </authorList>
    </citation>
    <scope>NUCLEOTIDE SEQUENCE</scope>
</reference>
<keyword evidence="2" id="KW-1185">Reference proteome</keyword>
<name>A0A8T0FCT3_ARGBR</name>
<reference evidence="1" key="2">
    <citation type="submission" date="2020-06" db="EMBL/GenBank/DDBJ databases">
        <authorList>
            <person name="Sheffer M."/>
        </authorList>
    </citation>
    <scope>NUCLEOTIDE SEQUENCE</scope>
</reference>
<protein>
    <submittedName>
        <fullName evidence="1">Uncharacterized protein</fullName>
    </submittedName>
</protein>
<evidence type="ECO:0000313" key="2">
    <source>
        <dbReference type="Proteomes" id="UP000807504"/>
    </source>
</evidence>
<evidence type="ECO:0000313" key="1">
    <source>
        <dbReference type="EMBL" id="KAF8788731.1"/>
    </source>
</evidence>